<dbReference type="Proteomes" id="UP000250675">
    <property type="component" value="Unassembled WGS sequence"/>
</dbReference>
<dbReference type="PROSITE" id="PS00329">
    <property type="entry name" value="HSP70_2"/>
    <property type="match status" value="1"/>
</dbReference>
<keyword evidence="3" id="KW-0067">ATP-binding</keyword>
<evidence type="ECO:0000313" key="5">
    <source>
        <dbReference type="Proteomes" id="UP000250675"/>
    </source>
</evidence>
<evidence type="ECO:0000256" key="2">
    <source>
        <dbReference type="ARBA" id="ARBA00022741"/>
    </source>
</evidence>
<evidence type="ECO:0000313" key="4">
    <source>
        <dbReference type="EMBL" id="SQC85766.1"/>
    </source>
</evidence>
<dbReference type="EMBL" id="UASO01000005">
    <property type="protein sequence ID" value="SQC85766.1"/>
    <property type="molecule type" value="Genomic_DNA"/>
</dbReference>
<organism evidence="4 5">
    <name type="scientific">Klebsiella pneumoniae</name>
    <dbReference type="NCBI Taxonomy" id="573"/>
    <lineage>
        <taxon>Bacteria</taxon>
        <taxon>Pseudomonadati</taxon>
        <taxon>Pseudomonadota</taxon>
        <taxon>Gammaproteobacteria</taxon>
        <taxon>Enterobacterales</taxon>
        <taxon>Enterobacteriaceae</taxon>
        <taxon>Klebsiella/Raoultella group</taxon>
        <taxon>Klebsiella</taxon>
        <taxon>Klebsiella pneumoniae complex</taxon>
    </lineage>
</organism>
<dbReference type="SUPFAM" id="SSF53067">
    <property type="entry name" value="Actin-like ATPase domain"/>
    <property type="match status" value="2"/>
</dbReference>
<protein>
    <submittedName>
        <fullName evidence="4">Heat shock protein YegD</fullName>
    </submittedName>
</protein>
<proteinExistence type="inferred from homology"/>
<accession>A0A2X3IFQ4</accession>
<dbReference type="GO" id="GO:0140662">
    <property type="term" value="F:ATP-dependent protein folding chaperone"/>
    <property type="evidence" value="ECO:0007669"/>
    <property type="project" value="InterPro"/>
</dbReference>
<dbReference type="InterPro" id="IPR013126">
    <property type="entry name" value="Hsp_70_fam"/>
</dbReference>
<evidence type="ECO:0000256" key="3">
    <source>
        <dbReference type="ARBA" id="ARBA00022840"/>
    </source>
</evidence>
<keyword evidence="4" id="KW-0346">Stress response</keyword>
<keyword evidence="2" id="KW-0547">Nucleotide-binding</keyword>
<dbReference type="InterPro" id="IPR043129">
    <property type="entry name" value="ATPase_NBD"/>
</dbReference>
<reference evidence="4 5" key="1">
    <citation type="submission" date="2018-06" db="EMBL/GenBank/DDBJ databases">
        <authorList>
            <consortium name="Pathogen Informatics"/>
            <person name="Doyle S."/>
        </authorList>
    </citation>
    <scope>NUCLEOTIDE SEQUENCE [LARGE SCALE GENOMIC DNA]</scope>
    <source>
        <strain evidence="4 5">NCTC9645</strain>
    </source>
</reference>
<comment type="similarity">
    <text evidence="1">Belongs to the heat shock protein 70 family.</text>
</comment>
<gene>
    <name evidence="4" type="primary">dnaK_1</name>
    <name evidence="4" type="ORF">NCTC9645_03827</name>
</gene>
<dbReference type="Gene3D" id="3.90.640.10">
    <property type="entry name" value="Actin, Chain A, domain 4"/>
    <property type="match status" value="1"/>
</dbReference>
<dbReference type="CDD" id="cd10231">
    <property type="entry name" value="ASKHA_NBD_HSP70_YegD-like"/>
    <property type="match status" value="1"/>
</dbReference>
<sequence length="487" mass="53244">MIVALDHQRLAFKFRLSAWRRSAKVAPFFTGMGILQTMFIGFDYGTANCSVAVMRENTPQLLTLENGSALLPSMLCAPTREAVSEWLYRHHDVPTHSDENQALLRRAIAANRDEDIEVLRNSVQFGLASLQQYVEDPEEVYFVKSPKSFLGASGLKPQQVALFEDLVCAMMLHIKLQAESQLPEQIDQAVIGRPINFQGLGGDEANTQAQGILERAAHRAGFRDVVFQFEPVAAGLDFEATLSEEKRVLVVDIGGGTTDCSLLLMGPQWRERADRQQSLLGHSGCRIGGNDLDIALAFKCLMPLLGMGGETEKGTALPILPWWNAVAINDVPVQSDFYSTSNGRLLNDLLRSARDADKVALLLKVWRQRLSYRLVRSAEESKIALSSAASVETALPFIQDDLATAIAQQGLEAALDQPLTRIMEQVRLALDSSQTTPDVIYLTGGSARSPLIKKALAAQLPGIPLAGGDDFGSVTAGLARWAQVVFR</sequence>
<dbReference type="Pfam" id="PF00012">
    <property type="entry name" value="HSP70"/>
    <property type="match status" value="1"/>
</dbReference>
<dbReference type="GO" id="GO:0005524">
    <property type="term" value="F:ATP binding"/>
    <property type="evidence" value="ECO:0007669"/>
    <property type="project" value="UniProtKB-KW"/>
</dbReference>
<dbReference type="NCBIfam" id="NF008673">
    <property type="entry name" value="PRK11678.1"/>
    <property type="match status" value="1"/>
</dbReference>
<dbReference type="AlphaFoldDB" id="A0A2X3IFQ4"/>
<dbReference type="PANTHER" id="PTHR19375">
    <property type="entry name" value="HEAT SHOCK PROTEIN 70KDA"/>
    <property type="match status" value="1"/>
</dbReference>
<evidence type="ECO:0000256" key="1">
    <source>
        <dbReference type="ARBA" id="ARBA00007381"/>
    </source>
</evidence>
<dbReference type="InterPro" id="IPR042054">
    <property type="entry name" value="YegD-like"/>
</dbReference>
<dbReference type="InterPro" id="IPR018181">
    <property type="entry name" value="Heat_shock_70_CS"/>
</dbReference>
<dbReference type="Gene3D" id="3.30.420.40">
    <property type="match status" value="2"/>
</dbReference>
<name>A0A2X3IFQ4_KLEPN</name>